<dbReference type="Gene3D" id="3.40.50.720">
    <property type="entry name" value="NAD(P)-binding Rossmann-like Domain"/>
    <property type="match status" value="1"/>
</dbReference>
<dbReference type="Proteomes" id="UP001146351">
    <property type="component" value="Unassembled WGS sequence"/>
</dbReference>
<evidence type="ECO:0000256" key="1">
    <source>
        <dbReference type="ARBA" id="ARBA00038048"/>
    </source>
</evidence>
<feature type="transmembrane region" description="Helical" evidence="2">
    <location>
        <begin position="282"/>
        <end position="304"/>
    </location>
</feature>
<evidence type="ECO:0000256" key="2">
    <source>
        <dbReference type="SAM" id="Phobius"/>
    </source>
</evidence>
<name>A0A9W9HTE0_9EURO</name>
<dbReference type="InterPro" id="IPR005097">
    <property type="entry name" value="Sacchrp_dh_NADP-bd"/>
</dbReference>
<dbReference type="GO" id="GO:0005811">
    <property type="term" value="C:lipid droplet"/>
    <property type="evidence" value="ECO:0007669"/>
    <property type="project" value="TreeGrafter"/>
</dbReference>
<dbReference type="EMBL" id="JAPQKO010000006">
    <property type="protein sequence ID" value="KAJ5155790.1"/>
    <property type="molecule type" value="Genomic_DNA"/>
</dbReference>
<dbReference type="SUPFAM" id="SSF51735">
    <property type="entry name" value="NAD(P)-binding Rossmann-fold domains"/>
    <property type="match status" value="1"/>
</dbReference>
<dbReference type="PANTHER" id="PTHR12286:SF5">
    <property type="entry name" value="SACCHAROPINE DEHYDROGENASE-LIKE OXIDOREDUCTASE"/>
    <property type="match status" value="1"/>
</dbReference>
<dbReference type="GO" id="GO:0009247">
    <property type="term" value="P:glycolipid biosynthetic process"/>
    <property type="evidence" value="ECO:0007669"/>
    <property type="project" value="TreeGrafter"/>
</dbReference>
<gene>
    <name evidence="4" type="ORF">N7492_008593</name>
</gene>
<dbReference type="GO" id="GO:0005739">
    <property type="term" value="C:mitochondrion"/>
    <property type="evidence" value="ECO:0007669"/>
    <property type="project" value="TreeGrafter"/>
</dbReference>
<comment type="caution">
    <text evidence="4">The sequence shown here is derived from an EMBL/GenBank/DDBJ whole genome shotgun (WGS) entry which is preliminary data.</text>
</comment>
<evidence type="ECO:0000313" key="5">
    <source>
        <dbReference type="Proteomes" id="UP001146351"/>
    </source>
</evidence>
<accession>A0A9W9HTE0</accession>
<organism evidence="4 5">
    <name type="scientific">Penicillium capsulatum</name>
    <dbReference type="NCBI Taxonomy" id="69766"/>
    <lineage>
        <taxon>Eukaryota</taxon>
        <taxon>Fungi</taxon>
        <taxon>Dikarya</taxon>
        <taxon>Ascomycota</taxon>
        <taxon>Pezizomycotina</taxon>
        <taxon>Eurotiomycetes</taxon>
        <taxon>Eurotiomycetidae</taxon>
        <taxon>Eurotiales</taxon>
        <taxon>Aspergillaceae</taxon>
        <taxon>Penicillium</taxon>
    </lineage>
</organism>
<reference evidence="4" key="1">
    <citation type="submission" date="2022-11" db="EMBL/GenBank/DDBJ databases">
        <authorList>
            <person name="Petersen C."/>
        </authorList>
    </citation>
    <scope>NUCLEOTIDE SEQUENCE</scope>
    <source>
        <strain evidence="4">IBT 21917</strain>
    </source>
</reference>
<dbReference type="AlphaFoldDB" id="A0A9W9HTE0"/>
<feature type="domain" description="Saccharopine dehydrogenase NADP binding" evidence="3">
    <location>
        <begin position="10"/>
        <end position="138"/>
    </location>
</feature>
<evidence type="ECO:0000259" key="3">
    <source>
        <dbReference type="Pfam" id="PF03435"/>
    </source>
</evidence>
<evidence type="ECO:0000313" key="4">
    <source>
        <dbReference type="EMBL" id="KAJ5155790.1"/>
    </source>
</evidence>
<comment type="similarity">
    <text evidence="1">Belongs to the saccharopine dehydrogenase family.</text>
</comment>
<dbReference type="InterPro" id="IPR036291">
    <property type="entry name" value="NAD(P)-bd_dom_sf"/>
</dbReference>
<dbReference type="PANTHER" id="PTHR12286">
    <property type="entry name" value="SACCHAROPINE DEHYDROGENASE-LIKE OXIDOREDUCTASE"/>
    <property type="match status" value="1"/>
</dbReference>
<proteinExistence type="inferred from homology"/>
<reference evidence="4" key="2">
    <citation type="journal article" date="2023" name="IMA Fungus">
        <title>Comparative genomic study of the Penicillium genus elucidates a diverse pangenome and 15 lateral gene transfer events.</title>
        <authorList>
            <person name="Petersen C."/>
            <person name="Sorensen T."/>
            <person name="Nielsen M.R."/>
            <person name="Sondergaard T.E."/>
            <person name="Sorensen J.L."/>
            <person name="Fitzpatrick D.A."/>
            <person name="Frisvad J.C."/>
            <person name="Nielsen K.L."/>
        </authorList>
    </citation>
    <scope>NUCLEOTIDE SEQUENCE</scope>
    <source>
        <strain evidence="4">IBT 21917</strain>
    </source>
</reference>
<dbReference type="InterPro" id="IPR051276">
    <property type="entry name" value="Saccharopine_DH-like_oxidrdct"/>
</dbReference>
<dbReference type="OrthoDB" id="10268090at2759"/>
<sequence>MSAQREYDLILLGATGYTGKLTAQYIFKSLPLDLKWAIAGRNKPKLQEVCQGLSSQNLTRQPPDVINVNLNEQELDGMAKRTRLVITTVGPFQIYGSDTFAACARNGTHYLDCNGEIAWLKEMICQHDTVAKKNGSIMIPCCGFDCVPSDLLTWTAADYISRHFNARIGRADICIHGIQGGISGGTLASLLQAIDQHGLRHLYRAHAPFSLSPKQPNPAVPPRKTSLRMKMFGLLRIKPLGWMAYQPQGPVDRAIVHRTWGLLEPTSASYSHDFDFHAWLKVWGPLTAMLWHFGALLIVPWVLLRPIRKLLPRLWYQPGEGAGEGKIKNNWFEYRGVAEADAPIQPTPKAFVRMRYEGDPYIFTAVALGEAARIVLWQHGTWAHHFKGGVMKPATLGDHYVSQLRAAGVTMEVQNESPGE</sequence>
<keyword evidence="2" id="KW-0812">Transmembrane</keyword>
<keyword evidence="2" id="KW-0472">Membrane</keyword>
<protein>
    <submittedName>
        <fullName evidence="4">Saccharopine dehydrogenase-domain-containing protein</fullName>
    </submittedName>
</protein>
<keyword evidence="2" id="KW-1133">Transmembrane helix</keyword>
<dbReference type="Pfam" id="PF03435">
    <property type="entry name" value="Sacchrp_dh_NADP"/>
    <property type="match status" value="1"/>
</dbReference>
<keyword evidence="5" id="KW-1185">Reference proteome</keyword>
<dbReference type="GO" id="GO:0005886">
    <property type="term" value="C:plasma membrane"/>
    <property type="evidence" value="ECO:0007669"/>
    <property type="project" value="TreeGrafter"/>
</dbReference>